<dbReference type="Pfam" id="PF00884">
    <property type="entry name" value="Sulfatase"/>
    <property type="match status" value="1"/>
</dbReference>
<dbReference type="KEGG" id="ruf:TH63_11800"/>
<dbReference type="InterPro" id="IPR011658">
    <property type="entry name" value="PA14_dom"/>
</dbReference>
<dbReference type="AlphaFoldDB" id="A0A0H4VQF3"/>
<accession>A0A0H4VQF3</accession>
<dbReference type="Gene3D" id="3.90.182.10">
    <property type="entry name" value="Toxin - Anthrax Protective Antigen,domain 1"/>
    <property type="match status" value="1"/>
</dbReference>
<dbReference type="InterPro" id="IPR000917">
    <property type="entry name" value="Sulfatase_N"/>
</dbReference>
<dbReference type="SMART" id="SM00758">
    <property type="entry name" value="PA14"/>
    <property type="match status" value="1"/>
</dbReference>
<dbReference type="STRING" id="1379910.TH63_11800"/>
<dbReference type="InterPro" id="IPR037524">
    <property type="entry name" value="PA14/GLEYA"/>
</dbReference>
<dbReference type="InterPro" id="IPR017850">
    <property type="entry name" value="Alkaline_phosphatase_core_sf"/>
</dbReference>
<dbReference type="EMBL" id="CP010777">
    <property type="protein sequence ID" value="AKQ46162.1"/>
    <property type="molecule type" value="Genomic_DNA"/>
</dbReference>
<keyword evidence="1" id="KW-0732">Signal</keyword>
<dbReference type="Gene3D" id="3.40.720.10">
    <property type="entry name" value="Alkaline Phosphatase, subunit A"/>
    <property type="match status" value="1"/>
</dbReference>
<evidence type="ECO:0000259" key="2">
    <source>
        <dbReference type="PROSITE" id="PS51820"/>
    </source>
</evidence>
<gene>
    <name evidence="3" type="ORF">TH63_11800</name>
</gene>
<dbReference type="Proteomes" id="UP000036458">
    <property type="component" value="Chromosome"/>
</dbReference>
<evidence type="ECO:0000313" key="3">
    <source>
        <dbReference type="EMBL" id="AKQ46162.1"/>
    </source>
</evidence>
<dbReference type="PROSITE" id="PS51820">
    <property type="entry name" value="PA14"/>
    <property type="match status" value="1"/>
</dbReference>
<dbReference type="PANTHER" id="PTHR43751:SF3">
    <property type="entry name" value="SULFATASE N-TERMINAL DOMAIN-CONTAINING PROTEIN"/>
    <property type="match status" value="1"/>
</dbReference>
<keyword evidence="4" id="KW-1185">Reference proteome</keyword>
<dbReference type="PANTHER" id="PTHR43751">
    <property type="entry name" value="SULFATASE"/>
    <property type="match status" value="1"/>
</dbReference>
<feature type="chain" id="PRO_5005212084" evidence="1">
    <location>
        <begin position="24"/>
        <end position="697"/>
    </location>
</feature>
<evidence type="ECO:0000313" key="4">
    <source>
        <dbReference type="Proteomes" id="UP000036458"/>
    </source>
</evidence>
<dbReference type="RefSeq" id="WP_048921112.1">
    <property type="nucleotide sequence ID" value="NZ_CP010777.1"/>
</dbReference>
<name>A0A0H4VQF3_9BACT</name>
<organism evidence="3 4">
    <name type="scientific">Rufibacter radiotolerans</name>
    <dbReference type="NCBI Taxonomy" id="1379910"/>
    <lineage>
        <taxon>Bacteria</taxon>
        <taxon>Pseudomonadati</taxon>
        <taxon>Bacteroidota</taxon>
        <taxon>Cytophagia</taxon>
        <taxon>Cytophagales</taxon>
        <taxon>Hymenobacteraceae</taxon>
        <taxon>Rufibacter</taxon>
    </lineage>
</organism>
<feature type="domain" description="PA14" evidence="2">
    <location>
        <begin position="552"/>
        <end position="689"/>
    </location>
</feature>
<proteinExistence type="predicted"/>
<dbReference type="PATRIC" id="fig|1379910.4.peg.2556"/>
<reference evidence="3 4" key="1">
    <citation type="submission" date="2015-01" db="EMBL/GenBank/DDBJ databases">
        <title>Rufibacter sp./DG31D/ whole genome sequencing.</title>
        <authorList>
            <person name="Kim M.K."/>
            <person name="Srinivasan S."/>
            <person name="Lee J.-J."/>
        </authorList>
    </citation>
    <scope>NUCLEOTIDE SEQUENCE [LARGE SCALE GENOMIC DNA]</scope>
    <source>
        <strain evidence="3 4">DG31D</strain>
    </source>
</reference>
<dbReference type="SUPFAM" id="SSF56988">
    <property type="entry name" value="Anthrax protective antigen"/>
    <property type="match status" value="1"/>
</dbReference>
<sequence>MKRIFRPLILLVLISVCLPFSGAAQTKPSVPQKKQPNIIFILTDDLGYGDLGVFFQKQRQTRKDRSEPWAYTPNLDKMAAQGAVLAHHYAGAPVCAPSRASILLGLSQGHANVRDNQFDKALEDNHTMASVLKKAGYATAAVGKWGLQGKNKNWPGHPLNRGFDYYLGYIRHGDGHEHYPKEGVYRGAKEVYQNRTEIAATLDKCYTADLWTAASKKWIIDQAKGKENPFFLYLAYDTPHAVLELPTQAYPAGGGLKGGLQWTGKPGQMINTASGTVDSWTHPDYAHATYDHDKNPATPEIAWPDVYKRYATSVRRIDDAIGDLLQLLKDLKIDENTLVVFSSDNGPSLESYLGKKDNNPDFFNSFGPFDGVKRDVWEGGVRMPALAWWPGHIPANTVVKTPNASHDWLPTFTHAAGVPAPARTDGVSLLPSLTGKGNQQESLVYVEYENNGSTPTLAEFHPAHQKRKRGQMQLIRLGDYVGVRYDIKAHSNDFEIYNVVKDPQEVNNLAKAPGMEKLQQQMKDKVLQARRPDPEAPRPYDQELMPAVVATKTKPGLSWKAFAGDFLWVPEITSLQATATGQTPQPMGDVGKPNQNLLFFQGYINAPADGTYTFYLTTDGGALLRLHEATVLDADYGYKVGQEIKGELHLKAGLHPVRLYYTRQPGSTAGLDLQWSGPGISKSKLPASVFFQDAPAL</sequence>
<feature type="signal peptide" evidence="1">
    <location>
        <begin position="1"/>
        <end position="23"/>
    </location>
</feature>
<evidence type="ECO:0000256" key="1">
    <source>
        <dbReference type="SAM" id="SignalP"/>
    </source>
</evidence>
<dbReference type="Pfam" id="PF07691">
    <property type="entry name" value="PA14"/>
    <property type="match status" value="1"/>
</dbReference>
<dbReference type="InterPro" id="IPR052701">
    <property type="entry name" value="GAG_Ulvan_Degrading_Sulfatases"/>
</dbReference>
<dbReference type="OrthoDB" id="9803616at2"/>
<dbReference type="SUPFAM" id="SSF53649">
    <property type="entry name" value="Alkaline phosphatase-like"/>
    <property type="match status" value="1"/>
</dbReference>
<protein>
    <submittedName>
        <fullName evidence="3">Sulfatase</fullName>
    </submittedName>
</protein>